<dbReference type="EMBL" id="LNIX01000012">
    <property type="protein sequence ID" value="OXA47791.1"/>
    <property type="molecule type" value="Genomic_DNA"/>
</dbReference>
<feature type="transmembrane region" description="Helical" evidence="1">
    <location>
        <begin position="89"/>
        <end position="109"/>
    </location>
</feature>
<dbReference type="AlphaFoldDB" id="A0A226DSW7"/>
<keyword evidence="1" id="KW-1133">Transmembrane helix</keyword>
<organism evidence="2 3">
    <name type="scientific">Folsomia candida</name>
    <name type="common">Springtail</name>
    <dbReference type="NCBI Taxonomy" id="158441"/>
    <lineage>
        <taxon>Eukaryota</taxon>
        <taxon>Metazoa</taxon>
        <taxon>Ecdysozoa</taxon>
        <taxon>Arthropoda</taxon>
        <taxon>Hexapoda</taxon>
        <taxon>Collembola</taxon>
        <taxon>Entomobryomorpha</taxon>
        <taxon>Isotomoidea</taxon>
        <taxon>Isotomidae</taxon>
        <taxon>Proisotominae</taxon>
        <taxon>Folsomia</taxon>
    </lineage>
</organism>
<feature type="transmembrane region" description="Helical" evidence="1">
    <location>
        <begin position="291"/>
        <end position="312"/>
    </location>
</feature>
<accession>A0A226DSW7</accession>
<keyword evidence="1" id="KW-0812">Transmembrane</keyword>
<evidence type="ECO:0000313" key="2">
    <source>
        <dbReference type="EMBL" id="OXA47791.1"/>
    </source>
</evidence>
<gene>
    <name evidence="2" type="ORF">Fcan01_16963</name>
</gene>
<dbReference type="Proteomes" id="UP000198287">
    <property type="component" value="Unassembled WGS sequence"/>
</dbReference>
<sequence length="421" mass="48038">MLTTYVKLLLTLQNIYFDHFPLLYKLPFEFCRTKGNGIHVSKVKRSFDLAVSVFPAFLFAAAVFFFNVAMYLCFPLLRNPMGDVKMWSWGLLAIVCFCGLVFYTLWMLVYKSEAVFMFNEIFRHEEEPRKDPSLCPDMVSTTIEKVFLLGCNILIWNIYLFTPIAALVSTYLRMDPLLPFFNFVLTMIPQLKNLFIFFSFNSETLFYLGMFTFRVGWVTIFIYEGFRVAAFLIGLTILVGKVVISLLSSLSRLTDKFQSAITHRGFKAHLKLYKLIMIIFQSLEGPIKPTAILAIVAGTVAVSGCSFVVVRLHGVNEVYFTGFCAVVAISSVILTKIILDTLGNLSMASVRLLLHFGKIEILLEMGEGHWKKLYLKELRYLKPISIPVGLGTARFSRMTQKVKTEILMYMFEASVNLLIAF</sequence>
<feature type="transmembrane region" description="Helical" evidence="1">
    <location>
        <begin position="205"/>
        <end position="223"/>
    </location>
</feature>
<feature type="transmembrane region" description="Helical" evidence="1">
    <location>
        <begin position="318"/>
        <end position="339"/>
    </location>
</feature>
<comment type="caution">
    <text evidence="2">The sequence shown here is derived from an EMBL/GenBank/DDBJ whole genome shotgun (WGS) entry which is preliminary data.</text>
</comment>
<evidence type="ECO:0000256" key="1">
    <source>
        <dbReference type="SAM" id="Phobius"/>
    </source>
</evidence>
<feature type="transmembrane region" description="Helical" evidence="1">
    <location>
        <begin position="49"/>
        <end position="77"/>
    </location>
</feature>
<evidence type="ECO:0000313" key="3">
    <source>
        <dbReference type="Proteomes" id="UP000198287"/>
    </source>
</evidence>
<keyword evidence="3" id="KW-1185">Reference proteome</keyword>
<keyword evidence="1" id="KW-0472">Membrane</keyword>
<feature type="transmembrane region" description="Helical" evidence="1">
    <location>
        <begin position="146"/>
        <end position="168"/>
    </location>
</feature>
<proteinExistence type="predicted"/>
<protein>
    <submittedName>
        <fullName evidence="2">Uncharacterized protein</fullName>
    </submittedName>
</protein>
<reference evidence="2 3" key="1">
    <citation type="submission" date="2015-12" db="EMBL/GenBank/DDBJ databases">
        <title>The genome of Folsomia candida.</title>
        <authorList>
            <person name="Faddeeva A."/>
            <person name="Derks M.F."/>
            <person name="Anvar Y."/>
            <person name="Smit S."/>
            <person name="Van Straalen N."/>
            <person name="Roelofs D."/>
        </authorList>
    </citation>
    <scope>NUCLEOTIDE SEQUENCE [LARGE SCALE GENOMIC DNA]</scope>
    <source>
        <strain evidence="2 3">VU population</strain>
        <tissue evidence="2">Whole body</tissue>
    </source>
</reference>
<name>A0A226DSW7_FOLCA</name>
<feature type="transmembrane region" description="Helical" evidence="1">
    <location>
        <begin position="229"/>
        <end position="250"/>
    </location>
</feature>